<protein>
    <submittedName>
        <fullName evidence="2">Uncharacterized protein</fullName>
    </submittedName>
</protein>
<organism evidence="2 3">
    <name type="scientific">Portunus trituberculatus</name>
    <name type="common">Swimming crab</name>
    <name type="synonym">Neptunus trituberculatus</name>
    <dbReference type="NCBI Taxonomy" id="210409"/>
    <lineage>
        <taxon>Eukaryota</taxon>
        <taxon>Metazoa</taxon>
        <taxon>Ecdysozoa</taxon>
        <taxon>Arthropoda</taxon>
        <taxon>Crustacea</taxon>
        <taxon>Multicrustacea</taxon>
        <taxon>Malacostraca</taxon>
        <taxon>Eumalacostraca</taxon>
        <taxon>Eucarida</taxon>
        <taxon>Decapoda</taxon>
        <taxon>Pleocyemata</taxon>
        <taxon>Brachyura</taxon>
        <taxon>Eubrachyura</taxon>
        <taxon>Portunoidea</taxon>
        <taxon>Portunidae</taxon>
        <taxon>Portuninae</taxon>
        <taxon>Portunus</taxon>
    </lineage>
</organism>
<evidence type="ECO:0000256" key="1">
    <source>
        <dbReference type="SAM" id="MobiDB-lite"/>
    </source>
</evidence>
<dbReference type="AlphaFoldDB" id="A0A5B7KDY4"/>
<proteinExistence type="predicted"/>
<keyword evidence="3" id="KW-1185">Reference proteome</keyword>
<feature type="compositionally biased region" description="Polar residues" evidence="1">
    <location>
        <begin position="124"/>
        <end position="138"/>
    </location>
</feature>
<evidence type="ECO:0000313" key="2">
    <source>
        <dbReference type="EMBL" id="MPD02735.1"/>
    </source>
</evidence>
<evidence type="ECO:0000313" key="3">
    <source>
        <dbReference type="Proteomes" id="UP000324222"/>
    </source>
</evidence>
<sequence>MTVNLSASPRYRPLSSNCALIFGPGPDAVQCPDPLKSPDTKSHTKSGGQGGPVRGLEVPLKRSRPPKDDARRIKKSCPTSVVSGYPPSRDRSVGGGLGPQDGMLTPYPLAASSVLSANRGPVSDNPTAQQTHSNFSLQ</sequence>
<gene>
    <name evidence="2" type="ORF">E2C01_098333</name>
</gene>
<feature type="region of interest" description="Disordered" evidence="1">
    <location>
        <begin position="27"/>
        <end position="138"/>
    </location>
</feature>
<reference evidence="2 3" key="1">
    <citation type="submission" date="2019-05" db="EMBL/GenBank/DDBJ databases">
        <title>Another draft genome of Portunus trituberculatus and its Hox gene families provides insights of decapod evolution.</title>
        <authorList>
            <person name="Jeong J.-H."/>
            <person name="Song I."/>
            <person name="Kim S."/>
            <person name="Choi T."/>
            <person name="Kim D."/>
            <person name="Ryu S."/>
            <person name="Kim W."/>
        </authorList>
    </citation>
    <scope>NUCLEOTIDE SEQUENCE [LARGE SCALE GENOMIC DNA]</scope>
    <source>
        <tissue evidence="2">Muscle</tissue>
    </source>
</reference>
<dbReference type="EMBL" id="VSRR010132868">
    <property type="protein sequence ID" value="MPD02735.1"/>
    <property type="molecule type" value="Genomic_DNA"/>
</dbReference>
<comment type="caution">
    <text evidence="2">The sequence shown here is derived from an EMBL/GenBank/DDBJ whole genome shotgun (WGS) entry which is preliminary data.</text>
</comment>
<dbReference type="Proteomes" id="UP000324222">
    <property type="component" value="Unassembled WGS sequence"/>
</dbReference>
<accession>A0A5B7KDY4</accession>
<name>A0A5B7KDY4_PORTR</name>